<evidence type="ECO:0000313" key="7">
    <source>
        <dbReference type="EMBL" id="KAF5812045.1"/>
    </source>
</evidence>
<dbReference type="PANTHER" id="PTHR31719">
    <property type="entry name" value="NAC TRANSCRIPTION FACTOR 56"/>
    <property type="match status" value="1"/>
</dbReference>
<dbReference type="EMBL" id="CM007893">
    <property type="protein sequence ID" value="OTG29704.1"/>
    <property type="molecule type" value="Genomic_DNA"/>
</dbReference>
<dbReference type="InterPro" id="IPR003441">
    <property type="entry name" value="NAC-dom"/>
</dbReference>
<evidence type="ECO:0000256" key="1">
    <source>
        <dbReference type="ARBA" id="ARBA00023015"/>
    </source>
</evidence>
<dbReference type="SUPFAM" id="SSF101941">
    <property type="entry name" value="NAC domain"/>
    <property type="match status" value="1"/>
</dbReference>
<gene>
    <name evidence="8" type="ORF">HannXRQ_Chr04g0125171</name>
    <name evidence="7" type="ORF">HanXRQr2_Chr04g0188261</name>
</gene>
<dbReference type="GO" id="GO:0006355">
    <property type="term" value="P:regulation of DNA-templated transcription"/>
    <property type="evidence" value="ECO:0007669"/>
    <property type="project" value="InterPro"/>
</dbReference>
<feature type="region of interest" description="Disordered" evidence="5">
    <location>
        <begin position="176"/>
        <end position="224"/>
    </location>
</feature>
<dbReference type="EMBL" id="MNCJ02000319">
    <property type="protein sequence ID" value="KAF5812045.1"/>
    <property type="molecule type" value="Genomic_DNA"/>
</dbReference>
<feature type="compositionally biased region" description="Polar residues" evidence="5">
    <location>
        <begin position="176"/>
        <end position="203"/>
    </location>
</feature>
<organism evidence="8 9">
    <name type="scientific">Helianthus annuus</name>
    <name type="common">Common sunflower</name>
    <dbReference type="NCBI Taxonomy" id="4232"/>
    <lineage>
        <taxon>Eukaryota</taxon>
        <taxon>Viridiplantae</taxon>
        <taxon>Streptophyta</taxon>
        <taxon>Embryophyta</taxon>
        <taxon>Tracheophyta</taxon>
        <taxon>Spermatophyta</taxon>
        <taxon>Magnoliopsida</taxon>
        <taxon>eudicotyledons</taxon>
        <taxon>Gunneridae</taxon>
        <taxon>Pentapetalae</taxon>
        <taxon>asterids</taxon>
        <taxon>campanulids</taxon>
        <taxon>Asterales</taxon>
        <taxon>Asteraceae</taxon>
        <taxon>Asteroideae</taxon>
        <taxon>Heliantheae alliance</taxon>
        <taxon>Heliantheae</taxon>
        <taxon>Helianthus</taxon>
    </lineage>
</organism>
<evidence type="ECO:0000259" key="6">
    <source>
        <dbReference type="PROSITE" id="PS51005"/>
    </source>
</evidence>
<dbReference type="GO" id="GO:0003677">
    <property type="term" value="F:DNA binding"/>
    <property type="evidence" value="ECO:0007669"/>
    <property type="project" value="UniProtKB-KW"/>
</dbReference>
<reference evidence="7" key="3">
    <citation type="submission" date="2020-06" db="EMBL/GenBank/DDBJ databases">
        <title>Helianthus annuus Genome sequencing and assembly Release 2.</title>
        <authorList>
            <person name="Gouzy J."/>
            <person name="Langlade N."/>
            <person name="Munos S."/>
        </authorList>
    </citation>
    <scope>NUCLEOTIDE SEQUENCE</scope>
    <source>
        <tissue evidence="7">Leaves</tissue>
    </source>
</reference>
<evidence type="ECO:0000313" key="9">
    <source>
        <dbReference type="Proteomes" id="UP000215914"/>
    </source>
</evidence>
<evidence type="ECO:0000256" key="3">
    <source>
        <dbReference type="ARBA" id="ARBA00023163"/>
    </source>
</evidence>
<reference evidence="7 9" key="1">
    <citation type="journal article" date="2017" name="Nature">
        <title>The sunflower genome provides insights into oil metabolism, flowering and Asterid evolution.</title>
        <authorList>
            <person name="Badouin H."/>
            <person name="Gouzy J."/>
            <person name="Grassa C.J."/>
            <person name="Murat F."/>
            <person name="Staton S.E."/>
            <person name="Cottret L."/>
            <person name="Lelandais-Briere C."/>
            <person name="Owens G.L."/>
            <person name="Carrere S."/>
            <person name="Mayjonade B."/>
            <person name="Legrand L."/>
            <person name="Gill N."/>
            <person name="Kane N.C."/>
            <person name="Bowers J.E."/>
            <person name="Hubner S."/>
            <person name="Bellec A."/>
            <person name="Berard A."/>
            <person name="Berges H."/>
            <person name="Blanchet N."/>
            <person name="Boniface M.C."/>
            <person name="Brunel D."/>
            <person name="Catrice O."/>
            <person name="Chaidir N."/>
            <person name="Claudel C."/>
            <person name="Donnadieu C."/>
            <person name="Faraut T."/>
            <person name="Fievet G."/>
            <person name="Helmstetter N."/>
            <person name="King M."/>
            <person name="Knapp S.J."/>
            <person name="Lai Z."/>
            <person name="Le Paslier M.C."/>
            <person name="Lippi Y."/>
            <person name="Lorenzon L."/>
            <person name="Mandel J.R."/>
            <person name="Marage G."/>
            <person name="Marchand G."/>
            <person name="Marquand E."/>
            <person name="Bret-Mestries E."/>
            <person name="Morien E."/>
            <person name="Nambeesan S."/>
            <person name="Nguyen T."/>
            <person name="Pegot-Espagnet P."/>
            <person name="Pouilly N."/>
            <person name="Raftis F."/>
            <person name="Sallet E."/>
            <person name="Schiex T."/>
            <person name="Thomas J."/>
            <person name="Vandecasteele C."/>
            <person name="Vares D."/>
            <person name="Vear F."/>
            <person name="Vautrin S."/>
            <person name="Crespi M."/>
            <person name="Mangin B."/>
            <person name="Burke J.M."/>
            <person name="Salse J."/>
            <person name="Munos S."/>
            <person name="Vincourt P."/>
            <person name="Rieseberg L.H."/>
            <person name="Langlade N.B."/>
        </authorList>
    </citation>
    <scope>NUCLEOTIDE SEQUENCE [LARGE SCALE GENOMIC DNA]</scope>
    <source>
        <strain evidence="9">cv. SF193</strain>
        <tissue evidence="7">Leaves</tissue>
    </source>
</reference>
<dbReference type="PROSITE" id="PS51005">
    <property type="entry name" value="NAC"/>
    <property type="match status" value="1"/>
</dbReference>
<reference evidence="8" key="2">
    <citation type="submission" date="2017-02" db="EMBL/GenBank/DDBJ databases">
        <title>Sunflower complete genome.</title>
        <authorList>
            <person name="Langlade N."/>
            <person name="Munos S."/>
        </authorList>
    </citation>
    <scope>NUCLEOTIDE SEQUENCE [LARGE SCALE GENOMIC DNA]</scope>
    <source>
        <tissue evidence="8">Leaves</tissue>
    </source>
</reference>
<keyword evidence="9" id="KW-1185">Reference proteome</keyword>
<dbReference type="Proteomes" id="UP000215914">
    <property type="component" value="Chromosome 4"/>
</dbReference>
<keyword evidence="4" id="KW-0539">Nucleus</keyword>
<accession>A0A251V2S8</accession>
<dbReference type="InParanoid" id="A0A251V2S8"/>
<keyword evidence="2" id="KW-0238">DNA-binding</keyword>
<sequence length="343" mass="40072">MDRDQQIVPYIQQELCDYDDALEPGYRFRPTDAELLVYYLKRKIELGEQPRCRIYDVHVYNHHPNELTERYRSCEGIWYFFTMRERKHPKGTRVNRRTKDFGYWKSTQKGEVYDFVARRVVGKKRSLAYHDEKDRKTEWLMYEYTCNDPNLPNGSHSNETTDWVLCKIYKKASTRNVNHNNQPTDQQVENTSNQGDAIQQQNQLDDEPSPTKRPRVNHPSEQVQHNETDHHLGSMFQTNHQSTGTRSRLSIAMGSGQPMFPTQAFGVGYNHRLGSNTKPTVQPPVAFQDPNQEQVQSYNGSSTCEQTLVNMQSGYNGPMEENATDDDIWDLVDYEELMSLLED</sequence>
<evidence type="ECO:0000256" key="5">
    <source>
        <dbReference type="SAM" id="MobiDB-lite"/>
    </source>
</evidence>
<dbReference type="Gene3D" id="2.170.150.80">
    <property type="entry name" value="NAC domain"/>
    <property type="match status" value="1"/>
</dbReference>
<feature type="domain" description="NAC" evidence="6">
    <location>
        <begin position="22"/>
        <end position="171"/>
    </location>
</feature>
<keyword evidence="1" id="KW-0805">Transcription regulation</keyword>
<keyword evidence="3" id="KW-0804">Transcription</keyword>
<dbReference type="InterPro" id="IPR036093">
    <property type="entry name" value="NAC_dom_sf"/>
</dbReference>
<dbReference type="AlphaFoldDB" id="A0A251V2S8"/>
<dbReference type="Gramene" id="mRNA:HanXRQr2_Chr04g0188261">
    <property type="protein sequence ID" value="mRNA:HanXRQr2_Chr04g0188261"/>
    <property type="gene ID" value="HanXRQr2_Chr04g0188261"/>
</dbReference>
<evidence type="ECO:0000256" key="2">
    <source>
        <dbReference type="ARBA" id="ARBA00023125"/>
    </source>
</evidence>
<protein>
    <submittedName>
        <fullName evidence="8">Putative NAC domain-containing protein</fullName>
    </submittedName>
    <submittedName>
        <fullName evidence="7">Transcription factor NAM family</fullName>
    </submittedName>
</protein>
<proteinExistence type="predicted"/>
<evidence type="ECO:0000256" key="4">
    <source>
        <dbReference type="ARBA" id="ARBA00023242"/>
    </source>
</evidence>
<dbReference type="PANTHER" id="PTHR31719:SF179">
    <property type="entry name" value="OS08G0148400 PROTEIN"/>
    <property type="match status" value="1"/>
</dbReference>
<name>A0A251V2S8_HELAN</name>
<evidence type="ECO:0000313" key="8">
    <source>
        <dbReference type="EMBL" id="OTG29704.1"/>
    </source>
</evidence>
<dbReference type="Pfam" id="PF02365">
    <property type="entry name" value="NAM"/>
    <property type="match status" value="1"/>
</dbReference>